<dbReference type="HAMAP" id="MF_01497">
    <property type="entry name" value="SrkA_kinase"/>
    <property type="match status" value="1"/>
</dbReference>
<evidence type="ECO:0000313" key="13">
    <source>
        <dbReference type="EMBL" id="ABM05302.1"/>
    </source>
</evidence>
<keyword evidence="10 11" id="KW-0346">Stress response</keyword>
<reference evidence="13 14" key="1">
    <citation type="submission" date="2007-01" db="EMBL/GenBank/DDBJ databases">
        <title>Complete sequence of Psychromonas ingrahamii 37.</title>
        <authorList>
            <consortium name="US DOE Joint Genome Institute"/>
            <person name="Copeland A."/>
            <person name="Lucas S."/>
            <person name="Lapidus A."/>
            <person name="Barry K."/>
            <person name="Detter J.C."/>
            <person name="Glavina del Rio T."/>
            <person name="Hammon N."/>
            <person name="Israni S."/>
            <person name="Dalin E."/>
            <person name="Tice H."/>
            <person name="Pitluck S."/>
            <person name="Thompson L.S."/>
            <person name="Brettin T."/>
            <person name="Bruce D."/>
            <person name="Han C."/>
            <person name="Tapia R."/>
            <person name="Schmutz J."/>
            <person name="Larimer F."/>
            <person name="Land M."/>
            <person name="Hauser L."/>
            <person name="Kyrpides N."/>
            <person name="Ivanova N."/>
            <person name="Staley J."/>
            <person name="Richardson P."/>
        </authorList>
    </citation>
    <scope>NUCLEOTIDE SEQUENCE [LARGE SCALE GENOMIC DNA]</scope>
    <source>
        <strain evidence="13 14">37</strain>
    </source>
</reference>
<keyword evidence="2 11" id="KW-0723">Serine/threonine-protein kinase</keyword>
<organism evidence="13 14">
    <name type="scientific">Psychromonas ingrahamii (strain DSM 17664 / CCUG 51855 / 37)</name>
    <dbReference type="NCBI Taxonomy" id="357804"/>
    <lineage>
        <taxon>Bacteria</taxon>
        <taxon>Pseudomonadati</taxon>
        <taxon>Pseudomonadota</taxon>
        <taxon>Gammaproteobacteria</taxon>
        <taxon>Alteromonadales</taxon>
        <taxon>Psychromonadaceae</taxon>
        <taxon>Psychromonas</taxon>
    </lineage>
</organism>
<keyword evidence="5 11" id="KW-0479">Metal-binding</keyword>
<proteinExistence type="inferred from homology"/>
<accession>A1T0N7</accession>
<evidence type="ECO:0000256" key="1">
    <source>
        <dbReference type="ARBA" id="ARBA00022490"/>
    </source>
</evidence>
<gene>
    <name evidence="11" type="primary">srkA</name>
    <name evidence="13" type="ordered locus">Ping_3619</name>
</gene>
<dbReference type="KEGG" id="pin:Ping_3619"/>
<dbReference type="EC" id="2.7.11.1" evidence="11"/>
<evidence type="ECO:0000256" key="4">
    <source>
        <dbReference type="ARBA" id="ARBA00022679"/>
    </source>
</evidence>
<keyword evidence="3 11" id="KW-0597">Phosphoprotein</keyword>
<evidence type="ECO:0000256" key="7">
    <source>
        <dbReference type="ARBA" id="ARBA00022777"/>
    </source>
</evidence>
<feature type="active site" evidence="11">
    <location>
        <position position="220"/>
    </location>
</feature>
<dbReference type="Gene3D" id="1.10.510.10">
    <property type="entry name" value="Transferase(Phosphotransferase) domain 1"/>
    <property type="match status" value="1"/>
</dbReference>
<dbReference type="GO" id="GO:0004674">
    <property type="term" value="F:protein serine/threonine kinase activity"/>
    <property type="evidence" value="ECO:0007669"/>
    <property type="project" value="UniProtKB-UniRule"/>
</dbReference>
<feature type="binding site" evidence="11">
    <location>
        <position position="208"/>
    </location>
    <ligand>
        <name>Mg(2+)</name>
        <dbReference type="ChEBI" id="CHEBI:18420"/>
    </ligand>
</feature>
<dbReference type="eggNOG" id="COG2334">
    <property type="taxonomic scope" value="Bacteria"/>
</dbReference>
<comment type="subunit">
    <text evidence="11">Monomer.</text>
</comment>
<comment type="catalytic activity">
    <reaction evidence="11">
        <text>L-seryl-[protein] + ATP = O-phospho-L-seryl-[protein] + ADP + H(+)</text>
        <dbReference type="Rhea" id="RHEA:17989"/>
        <dbReference type="Rhea" id="RHEA-COMP:9863"/>
        <dbReference type="Rhea" id="RHEA-COMP:11604"/>
        <dbReference type="ChEBI" id="CHEBI:15378"/>
        <dbReference type="ChEBI" id="CHEBI:29999"/>
        <dbReference type="ChEBI" id="CHEBI:30616"/>
        <dbReference type="ChEBI" id="CHEBI:83421"/>
        <dbReference type="ChEBI" id="CHEBI:456216"/>
        <dbReference type="EC" id="2.7.11.1"/>
    </reaction>
</comment>
<evidence type="ECO:0000256" key="2">
    <source>
        <dbReference type="ARBA" id="ARBA00022527"/>
    </source>
</evidence>
<evidence type="ECO:0000313" key="14">
    <source>
        <dbReference type="Proteomes" id="UP000000639"/>
    </source>
</evidence>
<evidence type="ECO:0000256" key="11">
    <source>
        <dbReference type="HAMAP-Rule" id="MF_01497"/>
    </source>
</evidence>
<dbReference type="PANTHER" id="PTHR39573">
    <property type="entry name" value="STRESS RESPONSE KINASE A"/>
    <property type="match status" value="1"/>
</dbReference>
<keyword evidence="14" id="KW-1185">Reference proteome</keyword>
<keyword evidence="4 11" id="KW-0808">Transferase</keyword>
<feature type="binding site" evidence="11">
    <location>
        <position position="220"/>
    </location>
    <ligand>
        <name>Mg(2+)</name>
        <dbReference type="ChEBI" id="CHEBI:18420"/>
    </ligand>
</feature>
<evidence type="ECO:0000259" key="12">
    <source>
        <dbReference type="Pfam" id="PF01636"/>
    </source>
</evidence>
<keyword evidence="7 11" id="KW-0418">Kinase</keyword>
<keyword evidence="6 11" id="KW-0547">Nucleotide-binding</keyword>
<comment type="similarity">
    <text evidence="11">Belongs to the SrkA/RdoA protein kinase family.</text>
</comment>
<evidence type="ECO:0000256" key="6">
    <source>
        <dbReference type="ARBA" id="ARBA00022741"/>
    </source>
</evidence>
<protein>
    <recommendedName>
        <fullName evidence="11">Stress response kinase A</fullName>
        <ecNumber evidence="11">2.7.11.1</ecNumber>
    </recommendedName>
    <alternativeName>
        <fullName evidence="11">Serine/threonine-protein kinase SrkA</fullName>
    </alternativeName>
</protein>
<feature type="site" description="ATP" evidence="11">
    <location>
        <position position="37"/>
    </location>
</feature>
<dbReference type="InterPro" id="IPR032882">
    <property type="entry name" value="SrkA/RdoA"/>
</dbReference>
<dbReference type="GO" id="GO:0005737">
    <property type="term" value="C:cytoplasm"/>
    <property type="evidence" value="ECO:0007669"/>
    <property type="project" value="UniProtKB-SubCell"/>
</dbReference>
<dbReference type="Proteomes" id="UP000000639">
    <property type="component" value="Chromosome"/>
</dbReference>
<evidence type="ECO:0000256" key="9">
    <source>
        <dbReference type="ARBA" id="ARBA00022842"/>
    </source>
</evidence>
<dbReference type="InterPro" id="IPR002575">
    <property type="entry name" value="Aminoglycoside_PTrfase"/>
</dbReference>
<dbReference type="Pfam" id="PF01636">
    <property type="entry name" value="APH"/>
    <property type="match status" value="1"/>
</dbReference>
<dbReference type="PANTHER" id="PTHR39573:SF1">
    <property type="entry name" value="STRESS RESPONSE KINASE A"/>
    <property type="match status" value="1"/>
</dbReference>
<keyword evidence="8 11" id="KW-0067">ATP-binding</keyword>
<dbReference type="Gene3D" id="3.30.200.70">
    <property type="match status" value="1"/>
</dbReference>
<dbReference type="HOGENOM" id="CLU_054715_0_0_6"/>
<comment type="catalytic activity">
    <reaction evidence="11">
        <text>L-threonyl-[protein] + ATP = O-phospho-L-threonyl-[protein] + ADP + H(+)</text>
        <dbReference type="Rhea" id="RHEA:46608"/>
        <dbReference type="Rhea" id="RHEA-COMP:11060"/>
        <dbReference type="Rhea" id="RHEA-COMP:11605"/>
        <dbReference type="ChEBI" id="CHEBI:15378"/>
        <dbReference type="ChEBI" id="CHEBI:30013"/>
        <dbReference type="ChEBI" id="CHEBI:30616"/>
        <dbReference type="ChEBI" id="CHEBI:61977"/>
        <dbReference type="ChEBI" id="CHEBI:456216"/>
        <dbReference type="EC" id="2.7.11.1"/>
    </reaction>
</comment>
<keyword evidence="9 11" id="KW-0460">Magnesium</keyword>
<dbReference type="GO" id="GO:0106310">
    <property type="term" value="F:protein serine kinase activity"/>
    <property type="evidence" value="ECO:0007669"/>
    <property type="project" value="RHEA"/>
</dbReference>
<comment type="subcellular location">
    <subcellularLocation>
        <location evidence="11">Cytoplasm</location>
    </subcellularLocation>
</comment>
<feature type="domain" description="Aminoglycoside phosphotransferase" evidence="12">
    <location>
        <begin position="38"/>
        <end position="262"/>
    </location>
</feature>
<dbReference type="EMBL" id="CP000510">
    <property type="protein sequence ID" value="ABM05302.1"/>
    <property type="molecule type" value="Genomic_DNA"/>
</dbReference>
<evidence type="ECO:0000256" key="3">
    <source>
        <dbReference type="ARBA" id="ARBA00022553"/>
    </source>
</evidence>
<evidence type="ECO:0000256" key="5">
    <source>
        <dbReference type="ARBA" id="ARBA00022723"/>
    </source>
</evidence>
<evidence type="ECO:0000256" key="10">
    <source>
        <dbReference type="ARBA" id="ARBA00023016"/>
    </source>
</evidence>
<dbReference type="STRING" id="357804.Ping_3619"/>
<dbReference type="Gene3D" id="1.20.1270.170">
    <property type="match status" value="1"/>
</dbReference>
<name>A1T0N7_PSYIN</name>
<dbReference type="SUPFAM" id="SSF56112">
    <property type="entry name" value="Protein kinase-like (PK-like)"/>
    <property type="match status" value="1"/>
</dbReference>
<sequence>MHMQANFSYQSLTPELQLDALASIAVYPESGLISLNSYENRVSLFTDENKIRYVVKFYRPQHWSEAQLKEEHRFCQVLEKNGCQIASPIEINQQTLFYFQGYYFALFNSLSARSMELDNIDILYDVGCALGKIHRIGAQDSFKHREPLNVQTMLSNPIKALRTSTYIPKSLRNPLFSILDALELEITKQFDNHKHTTIRLHGDCHASNILLKNNSPYFVDFDDCKMGPAIQDLWILLSGTKPEKQLQLSMLLEGYEEEFDFDRNQLCLIEPLRTMRIISHVNWINKRWSDPAFPLSFPWFITDQYWKELLQSLKDQLIALKEAPISLQPNY</sequence>
<feature type="active site" description="Proton acceptor" evidence="11">
    <location>
        <position position="203"/>
    </location>
</feature>
<dbReference type="GO" id="GO:0005524">
    <property type="term" value="F:ATP binding"/>
    <property type="evidence" value="ECO:0007669"/>
    <property type="project" value="UniProtKB-UniRule"/>
</dbReference>
<keyword evidence="1 11" id="KW-0963">Cytoplasm</keyword>
<dbReference type="NCBIfam" id="NF008738">
    <property type="entry name" value="PRK11768.1"/>
    <property type="match status" value="1"/>
</dbReference>
<comment type="cofactor">
    <cofactor evidence="11">
        <name>Mg(2+)</name>
        <dbReference type="ChEBI" id="CHEBI:18420"/>
    </cofactor>
</comment>
<evidence type="ECO:0000256" key="8">
    <source>
        <dbReference type="ARBA" id="ARBA00022840"/>
    </source>
</evidence>
<dbReference type="AlphaFoldDB" id="A1T0N7"/>
<dbReference type="InterPro" id="IPR011009">
    <property type="entry name" value="Kinase-like_dom_sf"/>
</dbReference>
<comment type="function">
    <text evidence="11">A protein kinase that phosphorylates Ser and Thr residues. Probably acts to suppress the effects of stress linked to accumulation of reactive oxygen species. Probably involved in the extracytoplasmic stress response.</text>
</comment>
<dbReference type="GO" id="GO:0000287">
    <property type="term" value="F:magnesium ion binding"/>
    <property type="evidence" value="ECO:0007669"/>
    <property type="project" value="UniProtKB-UniRule"/>
</dbReference>